<keyword evidence="1" id="KW-0812">Transmembrane</keyword>
<dbReference type="EMBL" id="JABANO010030193">
    <property type="protein sequence ID" value="KAF4712292.1"/>
    <property type="molecule type" value="Genomic_DNA"/>
</dbReference>
<protein>
    <submittedName>
        <fullName evidence="2">Uncharacterized protein</fullName>
    </submittedName>
</protein>
<keyword evidence="1" id="KW-0472">Membrane</keyword>
<dbReference type="AlphaFoldDB" id="A0A7J6QVZ7"/>
<proteinExistence type="predicted"/>
<reference evidence="2 3" key="1">
    <citation type="submission" date="2020-04" db="EMBL/GenBank/DDBJ databases">
        <title>Perkinsus olseni comparative genomics.</title>
        <authorList>
            <person name="Bogema D.R."/>
        </authorList>
    </citation>
    <scope>NUCLEOTIDE SEQUENCE [LARGE SCALE GENOMIC DNA]</scope>
    <source>
        <strain evidence="2 3">ATCC PRA-207</strain>
    </source>
</reference>
<feature type="non-terminal residue" evidence="2">
    <location>
        <position position="1"/>
    </location>
</feature>
<keyword evidence="3" id="KW-1185">Reference proteome</keyword>
<feature type="transmembrane region" description="Helical" evidence="1">
    <location>
        <begin position="73"/>
        <end position="93"/>
    </location>
</feature>
<gene>
    <name evidence="2" type="ORF">FOZ63_026509</name>
</gene>
<sequence>VDATLMDTRGTQLQTAMGQSSKTVQLEAADNAARISPTTYEFKVRLLIFLVLADAISNAGFDYSASQPALVTYFTLQVVLHLALLLSSFLLSWNTFLQRFGLLGMACRDAWPLAASAALRALDSTADRRELSNTSEPLGSSYLAWTTGESLIYGSEGIAGECMALC</sequence>
<evidence type="ECO:0000256" key="1">
    <source>
        <dbReference type="SAM" id="Phobius"/>
    </source>
</evidence>
<comment type="caution">
    <text evidence="2">The sequence shown here is derived from an EMBL/GenBank/DDBJ whole genome shotgun (WGS) entry which is preliminary data.</text>
</comment>
<accession>A0A7J6QVZ7</accession>
<keyword evidence="1" id="KW-1133">Transmembrane helix</keyword>
<evidence type="ECO:0000313" key="3">
    <source>
        <dbReference type="Proteomes" id="UP000553632"/>
    </source>
</evidence>
<dbReference type="Proteomes" id="UP000553632">
    <property type="component" value="Unassembled WGS sequence"/>
</dbReference>
<organism evidence="2 3">
    <name type="scientific">Perkinsus olseni</name>
    <name type="common">Perkinsus atlanticus</name>
    <dbReference type="NCBI Taxonomy" id="32597"/>
    <lineage>
        <taxon>Eukaryota</taxon>
        <taxon>Sar</taxon>
        <taxon>Alveolata</taxon>
        <taxon>Perkinsozoa</taxon>
        <taxon>Perkinsea</taxon>
        <taxon>Perkinsida</taxon>
        <taxon>Perkinsidae</taxon>
        <taxon>Perkinsus</taxon>
    </lineage>
</organism>
<evidence type="ECO:0000313" key="2">
    <source>
        <dbReference type="EMBL" id="KAF4712292.1"/>
    </source>
</evidence>
<feature type="transmembrane region" description="Helical" evidence="1">
    <location>
        <begin position="44"/>
        <end position="61"/>
    </location>
</feature>
<name>A0A7J6QVZ7_PEROL</name>